<evidence type="ECO:0000256" key="2">
    <source>
        <dbReference type="SAM" id="MobiDB-lite"/>
    </source>
</evidence>
<feature type="compositionally biased region" description="Low complexity" evidence="2">
    <location>
        <begin position="706"/>
        <end position="717"/>
    </location>
</feature>
<name>A0A4S4LNN9_9AGAM</name>
<feature type="compositionally biased region" description="Acidic residues" evidence="2">
    <location>
        <begin position="985"/>
        <end position="995"/>
    </location>
</feature>
<dbReference type="CDD" id="cd11655">
    <property type="entry name" value="rap1_myb-like"/>
    <property type="match status" value="2"/>
</dbReference>
<feature type="domain" description="TERF2-interacting telomeric protein 1 Myb" evidence="3">
    <location>
        <begin position="63"/>
        <end position="120"/>
    </location>
</feature>
<feature type="domain" description="TERF2-interacting telomeric protein 1 Myb" evidence="3">
    <location>
        <begin position="205"/>
        <end position="260"/>
    </location>
</feature>
<feature type="region of interest" description="Disordered" evidence="2">
    <location>
        <begin position="977"/>
        <end position="1002"/>
    </location>
</feature>
<dbReference type="SUPFAM" id="SSF46689">
    <property type="entry name" value="Homeodomain-like"/>
    <property type="match status" value="2"/>
</dbReference>
<feature type="compositionally biased region" description="Polar residues" evidence="2">
    <location>
        <begin position="588"/>
        <end position="608"/>
    </location>
</feature>
<dbReference type="Pfam" id="PF08914">
    <property type="entry name" value="Myb_Rap1"/>
    <property type="match status" value="2"/>
</dbReference>
<feature type="compositionally biased region" description="Acidic residues" evidence="2">
    <location>
        <begin position="1022"/>
        <end position="1031"/>
    </location>
</feature>
<proteinExistence type="predicted"/>
<comment type="caution">
    <text evidence="4">The sequence shown here is derived from an EMBL/GenBank/DDBJ whole genome shotgun (WGS) entry which is preliminary data.</text>
</comment>
<organism evidence="4 5">
    <name type="scientific">Bondarzewia mesenterica</name>
    <dbReference type="NCBI Taxonomy" id="1095465"/>
    <lineage>
        <taxon>Eukaryota</taxon>
        <taxon>Fungi</taxon>
        <taxon>Dikarya</taxon>
        <taxon>Basidiomycota</taxon>
        <taxon>Agaricomycotina</taxon>
        <taxon>Agaricomycetes</taxon>
        <taxon>Russulales</taxon>
        <taxon>Bondarzewiaceae</taxon>
        <taxon>Bondarzewia</taxon>
    </lineage>
</organism>
<feature type="compositionally biased region" description="Acidic residues" evidence="2">
    <location>
        <begin position="174"/>
        <end position="186"/>
    </location>
</feature>
<feature type="region of interest" description="Disordered" evidence="2">
    <location>
        <begin position="847"/>
        <end position="889"/>
    </location>
</feature>
<feature type="compositionally biased region" description="Basic and acidic residues" evidence="2">
    <location>
        <begin position="1098"/>
        <end position="1113"/>
    </location>
</feature>
<feature type="region of interest" description="Disordered" evidence="2">
    <location>
        <begin position="148"/>
        <end position="203"/>
    </location>
</feature>
<protein>
    <recommendedName>
        <fullName evidence="3">TERF2-interacting telomeric protein 1 Myb domain-containing protein</fullName>
    </recommendedName>
</protein>
<feature type="compositionally biased region" description="Polar residues" evidence="2">
    <location>
        <begin position="476"/>
        <end position="491"/>
    </location>
</feature>
<feature type="region of interest" description="Disordered" evidence="2">
    <location>
        <begin position="1016"/>
        <end position="1039"/>
    </location>
</feature>
<evidence type="ECO:0000256" key="1">
    <source>
        <dbReference type="SAM" id="Coils"/>
    </source>
</evidence>
<dbReference type="Gene3D" id="1.10.10.60">
    <property type="entry name" value="Homeodomain-like"/>
    <property type="match status" value="2"/>
</dbReference>
<evidence type="ECO:0000313" key="5">
    <source>
        <dbReference type="Proteomes" id="UP000310158"/>
    </source>
</evidence>
<gene>
    <name evidence="4" type="ORF">EW146_g7097</name>
</gene>
<feature type="coiled-coil region" evidence="1">
    <location>
        <begin position="256"/>
        <end position="283"/>
    </location>
</feature>
<feature type="compositionally biased region" description="Basic and acidic residues" evidence="2">
    <location>
        <begin position="155"/>
        <end position="168"/>
    </location>
</feature>
<evidence type="ECO:0000259" key="3">
    <source>
        <dbReference type="Pfam" id="PF08914"/>
    </source>
</evidence>
<feature type="compositionally biased region" description="Low complexity" evidence="2">
    <location>
        <begin position="626"/>
        <end position="641"/>
    </location>
</feature>
<dbReference type="EMBL" id="SGPL01000388">
    <property type="protein sequence ID" value="THH13091.1"/>
    <property type="molecule type" value="Genomic_DNA"/>
</dbReference>
<sequence>MSAPAVQVGTGIHRLLRYVLLYVNALANIRIKQPVYRLQTNMQDSFLPDLTVSRTMSKTRKEYTEDDDAYLAKYIASYSREFKGRMGNSLYMHLVENADGKWPWASKHSWQSWRERYKKNQVRIDRRINEYQRKHNIVDERVIQARLNGNGKRTRVPDEDQHGESTDRKRARIEDDDTVYDDDSSGVEEVHEATPNRRGAKRQEFTDQDDRLLIQYIAKNSSSEIGRSGNKLYQILTMNENGDWPWASRHPFASWRDRYIGNKAQFEANIQAYQQKHNIVSQRIILPSSSSKRGQNSRRHSASQDSVTGKQMHRKLTKKRADLNHDGTPRSTREANEEVETASVPGRRGQRGLNGGRTDAGGTATSHGGKGKGKAREASRTEANIEPDLIPSKVKPSDRELAPRENVVDETVNTVPERSSSISPDHRPVASEPLYPSLSSLPNPGLTTGEEDMRPTEPVVPGAFPSVTTPVAKPSRNATPSPTAQSKSTQPKFHVSQEPTPPRSGASAVSYVQSPFPPGGGHSDNTAVADNGAVEEGHLEPMDTVTTLDLSEFDGSLSPAKHSVAPGHVSERRRGVAPEEDNIFESVSPASPRTSTPPHQKRLVSTTPRKAREPPKIVEGPYVSALTSGRGTSRLSLSGRRQSGVEGDADEAEAWPPKRSAEKRKSPQTKDISRSEKGPLRFPKVAQVPPLTPALHAPSQSPPSLPSRRSTRLVLPSQLPRAPHTDGFLSSPVKSPSEKPPQTTAIKAPTQATTAYFSRRLDQHNAVASSSKVQLPSNAPTAVFKVPPLPHARAIRTRDEVHSSNRKEKIVDHTGDVHARRRTIATSGFLEDVPHIDLITATAHIQSEGIRRRQSLPDADLRTTYTTTPTVSPHHLSRRPSIAPSDSFTAPRHALLPRQSSSTSLSDSSNSGILDELPDSERRMLMLSSLDFYVQSIAENHGLHEKVVREVLEREGSLQKTDWTCRRMHLASRRAYEETHPEVLSADEEEEEEEEERRRRGRGGWMVGKRMRRRRVVRDAGSESEEEGEGGEESRATTEVLASSVPIGGPEMDAEWAAFQRTVLAAEESTTEDQKREAYARATVFAEPELAMEAEGMPVREGEGGVEETEGKAVVETEVDRRRRREQEERELIMDRMVEEERAQEEADSRVSLLKGRLDMLKKQRELARARKLGRT</sequence>
<dbReference type="AlphaFoldDB" id="A0A4S4LNN9"/>
<dbReference type="InterPro" id="IPR015010">
    <property type="entry name" value="TERF2IP_Myb"/>
</dbReference>
<feature type="compositionally biased region" description="Basic and acidic residues" evidence="2">
    <location>
        <begin position="319"/>
        <end position="336"/>
    </location>
</feature>
<feature type="region of interest" description="Disordered" evidence="2">
    <location>
        <begin position="896"/>
        <end position="915"/>
    </location>
</feature>
<feature type="compositionally biased region" description="Low complexity" evidence="2">
    <location>
        <begin position="431"/>
        <end position="446"/>
    </location>
</feature>
<feature type="compositionally biased region" description="Polar residues" evidence="2">
    <location>
        <begin position="411"/>
        <end position="423"/>
    </location>
</feature>
<evidence type="ECO:0000313" key="4">
    <source>
        <dbReference type="EMBL" id="THH13091.1"/>
    </source>
</evidence>
<dbReference type="OrthoDB" id="435460at2759"/>
<feature type="compositionally biased region" description="Basic and acidic residues" evidence="2">
    <location>
        <begin position="188"/>
        <end position="203"/>
    </location>
</feature>
<reference evidence="4 5" key="1">
    <citation type="submission" date="2019-02" db="EMBL/GenBank/DDBJ databases">
        <title>Genome sequencing of the rare red list fungi Bondarzewia mesenterica.</title>
        <authorList>
            <person name="Buettner E."/>
            <person name="Kellner H."/>
        </authorList>
    </citation>
    <scope>NUCLEOTIDE SEQUENCE [LARGE SCALE GENOMIC DNA]</scope>
    <source>
        <strain evidence="4 5">DSM 108281</strain>
    </source>
</reference>
<feature type="compositionally biased region" description="Basic and acidic residues" evidence="2">
    <location>
        <begin position="395"/>
        <end position="407"/>
    </location>
</feature>
<feature type="region of interest" description="Disordered" evidence="2">
    <location>
        <begin position="287"/>
        <end position="750"/>
    </location>
</feature>
<feature type="compositionally biased region" description="Low complexity" evidence="2">
    <location>
        <begin position="900"/>
        <end position="911"/>
    </location>
</feature>
<dbReference type="Proteomes" id="UP000310158">
    <property type="component" value="Unassembled WGS sequence"/>
</dbReference>
<keyword evidence="1" id="KW-0175">Coiled coil</keyword>
<feature type="region of interest" description="Disordered" evidence="2">
    <location>
        <begin position="1093"/>
        <end position="1113"/>
    </location>
</feature>
<accession>A0A4S4LNN9</accession>
<dbReference type="InterPro" id="IPR009057">
    <property type="entry name" value="Homeodomain-like_sf"/>
</dbReference>
<keyword evidence="5" id="KW-1185">Reference proteome</keyword>